<protein>
    <submittedName>
        <fullName evidence="9">Transporter, dicarboxylate/amino acid:cation Na+/H+ symporter family protein</fullName>
    </submittedName>
</protein>
<keyword evidence="5" id="KW-0769">Symport</keyword>
<keyword evidence="4 8" id="KW-0812">Transmembrane</keyword>
<dbReference type="STRING" id="546271.Selsp_2150"/>
<keyword evidence="3" id="KW-1003">Cell membrane</keyword>
<dbReference type="InterPro" id="IPR036458">
    <property type="entry name" value="Na:dicarbo_symporter_sf"/>
</dbReference>
<dbReference type="Gene3D" id="1.10.3860.10">
    <property type="entry name" value="Sodium:dicarboxylate symporter"/>
    <property type="match status" value="1"/>
</dbReference>
<evidence type="ECO:0000256" key="6">
    <source>
        <dbReference type="ARBA" id="ARBA00022989"/>
    </source>
</evidence>
<dbReference type="EMBL" id="ACKP02000046">
    <property type="protein sequence ID" value="EEX76627.1"/>
    <property type="molecule type" value="Genomic_DNA"/>
</dbReference>
<dbReference type="PRINTS" id="PR00173">
    <property type="entry name" value="EDTRNSPORT"/>
</dbReference>
<keyword evidence="7 8" id="KW-0472">Membrane</keyword>
<feature type="transmembrane region" description="Helical" evidence="8">
    <location>
        <begin position="334"/>
        <end position="357"/>
    </location>
</feature>
<evidence type="ECO:0000256" key="3">
    <source>
        <dbReference type="ARBA" id="ARBA00022475"/>
    </source>
</evidence>
<keyword evidence="6 8" id="KW-1133">Transmembrane helix</keyword>
<dbReference type="FunFam" id="1.10.3860.10:FF:000001">
    <property type="entry name" value="C4-dicarboxylate transport protein"/>
    <property type="match status" value="1"/>
</dbReference>
<dbReference type="AlphaFoldDB" id="C9LWV1"/>
<reference evidence="9 10" key="1">
    <citation type="submission" date="2009-09" db="EMBL/GenBank/DDBJ databases">
        <authorList>
            <person name="Weinstock G."/>
            <person name="Sodergren E."/>
            <person name="Clifton S."/>
            <person name="Fulton L."/>
            <person name="Fulton B."/>
            <person name="Courtney L."/>
            <person name="Fronick C."/>
            <person name="Harrison M."/>
            <person name="Strong C."/>
            <person name="Farmer C."/>
            <person name="Delahaunty K."/>
            <person name="Markovic C."/>
            <person name="Hall O."/>
            <person name="Minx P."/>
            <person name="Tomlinson C."/>
            <person name="Mitreva M."/>
            <person name="Nelson J."/>
            <person name="Hou S."/>
            <person name="Wollam A."/>
            <person name="Pepin K.H."/>
            <person name="Johnson M."/>
            <person name="Bhonagiri V."/>
            <person name="Nash W.E."/>
            <person name="Warren W."/>
            <person name="Chinwalla A."/>
            <person name="Mardis E.R."/>
            <person name="Wilson R.K."/>
        </authorList>
    </citation>
    <scope>NUCLEOTIDE SEQUENCE [LARGE SCALE GENOMIC DNA]</scope>
    <source>
        <strain evidence="10">ATCC 35185 / DSM 20758 / VPI D19B-28</strain>
    </source>
</reference>
<dbReference type="PANTHER" id="PTHR42865">
    <property type="entry name" value="PROTON/GLUTAMATE-ASPARTATE SYMPORTER"/>
    <property type="match status" value="1"/>
</dbReference>
<dbReference type="OrthoDB" id="9768885at2"/>
<feature type="transmembrane region" description="Helical" evidence="8">
    <location>
        <begin position="209"/>
        <end position="233"/>
    </location>
</feature>
<comment type="subcellular location">
    <subcellularLocation>
        <location evidence="1">Cell membrane</location>
        <topology evidence="1">Multi-pass membrane protein</topology>
    </subcellularLocation>
</comment>
<dbReference type="PANTHER" id="PTHR42865:SF7">
    <property type="entry name" value="PROTON_GLUTAMATE-ASPARTATE SYMPORTER"/>
    <property type="match status" value="1"/>
</dbReference>
<dbReference type="eggNOG" id="COG1301">
    <property type="taxonomic scope" value="Bacteria"/>
</dbReference>
<dbReference type="Proteomes" id="UP000003505">
    <property type="component" value="Unassembled WGS sequence"/>
</dbReference>
<evidence type="ECO:0000256" key="1">
    <source>
        <dbReference type="ARBA" id="ARBA00004651"/>
    </source>
</evidence>
<dbReference type="RefSeq" id="WP_006193262.1">
    <property type="nucleotide sequence ID" value="NC_015437.1"/>
</dbReference>
<evidence type="ECO:0000256" key="2">
    <source>
        <dbReference type="ARBA" id="ARBA00022448"/>
    </source>
</evidence>
<proteinExistence type="predicted"/>
<feature type="transmembrane region" description="Helical" evidence="8">
    <location>
        <begin position="35"/>
        <end position="61"/>
    </location>
</feature>
<evidence type="ECO:0000256" key="5">
    <source>
        <dbReference type="ARBA" id="ARBA00022847"/>
    </source>
</evidence>
<keyword evidence="2" id="KW-0813">Transport</keyword>
<dbReference type="SUPFAM" id="SSF118215">
    <property type="entry name" value="Proton glutamate symport protein"/>
    <property type="match status" value="1"/>
</dbReference>
<feature type="transmembrane region" description="Helical" evidence="8">
    <location>
        <begin position="182"/>
        <end position="203"/>
    </location>
</feature>
<dbReference type="Pfam" id="PF00375">
    <property type="entry name" value="SDF"/>
    <property type="match status" value="1"/>
</dbReference>
<feature type="transmembrane region" description="Helical" evidence="8">
    <location>
        <begin position="143"/>
        <end position="161"/>
    </location>
</feature>
<dbReference type="GO" id="GO:0006835">
    <property type="term" value="P:dicarboxylic acid transport"/>
    <property type="evidence" value="ECO:0007669"/>
    <property type="project" value="TreeGrafter"/>
</dbReference>
<name>C9LWV1_SELS3</name>
<feature type="transmembrane region" description="Helical" evidence="8">
    <location>
        <begin position="302"/>
        <end position="322"/>
    </location>
</feature>
<dbReference type="GO" id="GO:0015293">
    <property type="term" value="F:symporter activity"/>
    <property type="evidence" value="ECO:0007669"/>
    <property type="project" value="UniProtKB-KW"/>
</dbReference>
<accession>C9LWV1</accession>
<dbReference type="GO" id="GO:0005886">
    <property type="term" value="C:plasma membrane"/>
    <property type="evidence" value="ECO:0007669"/>
    <property type="project" value="UniProtKB-SubCell"/>
</dbReference>
<evidence type="ECO:0000313" key="10">
    <source>
        <dbReference type="Proteomes" id="UP000003505"/>
    </source>
</evidence>
<evidence type="ECO:0000256" key="4">
    <source>
        <dbReference type="ARBA" id="ARBA00022692"/>
    </source>
</evidence>
<sequence length="405" mass="42168">METLNLSVRIFIALILAVVVGLAVGEEYIGFINWWIAPIGTIFINLIKMMIVPVVFSSLIVGVTSLGDTKTLGRISAKAVGIYLSTTAIAIVIGFAVAGVIHPGVGLALSGTAPEVKEAPSIMQVFVNMIPTNPVASMAKGDILPVIIFALFIGVSITQVGGERGTKLIGFFDACAEVCYKAIGTIMSFAPYGVFALLLPVVAKNGPKVLLPLLSVIVCAFIGSVIHAVLVYSTMASVFGKMTPVKFFRGMSEAMMLAFTTCSSSGTLPVNMKNCEEKLGVSRKISSFVLPLGATINMDGTALYMGVCSLFIANVFGIDLTFQQMAMIVLTGTLASIGTAGVPGAGLIMLAMVLQAAQLPFEGLALVAGIDRILDMIRTCLNVTGDGAVAVVVAASEGEHSSSKN</sequence>
<organism evidence="9 10">
    <name type="scientific">Selenomonas sputigena (strain ATCC 35185 / DSM 20758 / CCUG 44933 / VPI D19B-28)</name>
    <dbReference type="NCBI Taxonomy" id="546271"/>
    <lineage>
        <taxon>Bacteria</taxon>
        <taxon>Bacillati</taxon>
        <taxon>Bacillota</taxon>
        <taxon>Negativicutes</taxon>
        <taxon>Selenomonadales</taxon>
        <taxon>Selenomonadaceae</taxon>
        <taxon>Selenomonas</taxon>
    </lineage>
</organism>
<gene>
    <name evidence="9" type="ORF">SELSPUOL_01956</name>
</gene>
<comment type="caution">
    <text evidence="9">The sequence shown here is derived from an EMBL/GenBank/DDBJ whole genome shotgun (WGS) entry which is preliminary data.</text>
</comment>
<evidence type="ECO:0000313" key="9">
    <source>
        <dbReference type="EMBL" id="EEX76627.1"/>
    </source>
</evidence>
<evidence type="ECO:0000256" key="7">
    <source>
        <dbReference type="ARBA" id="ARBA00023136"/>
    </source>
</evidence>
<evidence type="ECO:0000256" key="8">
    <source>
        <dbReference type="SAM" id="Phobius"/>
    </source>
</evidence>
<dbReference type="InterPro" id="IPR001991">
    <property type="entry name" value="Na-dicarboxylate_symporter"/>
</dbReference>
<feature type="transmembrane region" description="Helical" evidence="8">
    <location>
        <begin position="82"/>
        <end position="101"/>
    </location>
</feature>